<evidence type="ECO:0000313" key="7">
    <source>
        <dbReference type="Proteomes" id="UP001497392"/>
    </source>
</evidence>
<feature type="repeat" description="PPR" evidence="3">
    <location>
        <begin position="451"/>
        <end position="485"/>
    </location>
</feature>
<feature type="region of interest" description="Disordered" evidence="4">
    <location>
        <begin position="116"/>
        <end position="219"/>
    </location>
</feature>
<dbReference type="Pfam" id="PF17177">
    <property type="entry name" value="PPR_long"/>
    <property type="match status" value="1"/>
</dbReference>
<dbReference type="InterPro" id="IPR033443">
    <property type="entry name" value="PROP1-like_PPR_dom"/>
</dbReference>
<dbReference type="InterPro" id="IPR002885">
    <property type="entry name" value="PPR_rpt"/>
</dbReference>
<dbReference type="NCBIfam" id="TIGR00756">
    <property type="entry name" value="PPR"/>
    <property type="match status" value="4"/>
</dbReference>
<comment type="caution">
    <text evidence="6">The sequence shown here is derived from an EMBL/GenBank/DDBJ whole genome shotgun (WGS) entry which is preliminary data.</text>
</comment>
<protein>
    <submittedName>
        <fullName evidence="6">G12622 protein</fullName>
    </submittedName>
</protein>
<dbReference type="PANTHER" id="PTHR47447">
    <property type="entry name" value="OS03G0856100 PROTEIN"/>
    <property type="match status" value="1"/>
</dbReference>
<dbReference type="EMBL" id="CAXHTA020000020">
    <property type="protein sequence ID" value="CAL5229317.1"/>
    <property type="molecule type" value="Genomic_DNA"/>
</dbReference>
<keyword evidence="7" id="KW-1185">Reference proteome</keyword>
<evidence type="ECO:0000259" key="5">
    <source>
        <dbReference type="Pfam" id="PF17177"/>
    </source>
</evidence>
<feature type="region of interest" description="Disordered" evidence="4">
    <location>
        <begin position="825"/>
        <end position="994"/>
    </location>
</feature>
<name>A0ABP1GB48_9CHLO</name>
<evidence type="ECO:0000256" key="1">
    <source>
        <dbReference type="ARBA" id="ARBA00007626"/>
    </source>
</evidence>
<feature type="compositionally biased region" description="Low complexity" evidence="4">
    <location>
        <begin position="941"/>
        <end position="954"/>
    </location>
</feature>
<feature type="domain" description="PROP1-like PPR" evidence="5">
    <location>
        <begin position="375"/>
        <end position="515"/>
    </location>
</feature>
<feature type="region of interest" description="Disordered" evidence="4">
    <location>
        <begin position="720"/>
        <end position="811"/>
    </location>
</feature>
<dbReference type="Gene3D" id="1.25.40.10">
    <property type="entry name" value="Tetratricopeptide repeat domain"/>
    <property type="match status" value="1"/>
</dbReference>
<dbReference type="InterPro" id="IPR011990">
    <property type="entry name" value="TPR-like_helical_dom_sf"/>
</dbReference>
<evidence type="ECO:0000256" key="3">
    <source>
        <dbReference type="PROSITE-ProRule" id="PRU00708"/>
    </source>
</evidence>
<dbReference type="PANTHER" id="PTHR47447:SF17">
    <property type="entry name" value="OS12G0638900 PROTEIN"/>
    <property type="match status" value="1"/>
</dbReference>
<feature type="repeat" description="PPR" evidence="3">
    <location>
        <begin position="486"/>
        <end position="520"/>
    </location>
</feature>
<dbReference type="PROSITE" id="PS51375">
    <property type="entry name" value="PPR"/>
    <property type="match status" value="4"/>
</dbReference>
<feature type="compositionally biased region" description="Polar residues" evidence="4">
    <location>
        <begin position="844"/>
        <end position="867"/>
    </location>
</feature>
<feature type="compositionally biased region" description="Low complexity" evidence="4">
    <location>
        <begin position="880"/>
        <end position="898"/>
    </location>
</feature>
<feature type="repeat" description="PPR" evidence="3">
    <location>
        <begin position="411"/>
        <end position="441"/>
    </location>
</feature>
<proteinExistence type="inferred from homology"/>
<sequence>MSGQRDTIAGFSADLRSFASNTSDSINGLKRTVNSIPCVGPSVFREKWKDVVKRADGIQGQVAAMEKACDKETAVQALLSQYVALHHEHQERLSQLLGQLRQYGYQAEYKGPAEVNMSSLGNQDFSSVPAPATEPQEVTPSPEPLGNLMKRYGQDQNGRKAQHHGPAMEKASQRLSTSSVSDLDMTPSMRELQRKYASDSSGVASVKRQPRSGLGAASNSSLFSRYCSEGLTSETPGAVGKQLAYLSLETPGGALKAAAEQEDLGKAVDHLALEHPRFSPTNRSSDDMDREGAMSAAALPPASMYMPGPPAWPPAGEGTLPGMRSRSKQESMNARLAAGEYPWDMISLKAAIQAARPGTGEIPRMIANAAFQPQAAAFTSMLSMCAKNREWQKALEVFQAMRDFHPAVRPNTVHYSSLISACATVGRCEEAMQVFFHMQNAARTDKGCMPNVITYSALITAFVAGGRLDKAYEIFLSMRSSNVHPDHICYSTLIAGFERSGNMEMARQIAHEMRVDGKHVPPATSPTHGPRLPVLRPGGYGDNGYAVGPPSPPHGMPYGMDSANASPVRGLGLTPHPAKIGHVRFNVPYAENGYGLPGVGQSPRDITGDFNGREQLIPAVYGTASLADHLPALPNEDSLNGMLGARTPSLFGMSNDLTAASGMSFLDNMTGNVTGATAFTPACAISQQMGTPSTADLLRAAQSGSTAQLHMEASQFGTSTAQFAPPNSLYGSPPRKQQQPFSLFGGEPARSSATADPELPLHAAPGSPGGSRLSTLQNRTFDTAPGSPLRRGASSITVGPISRQGTPHKSMLDKTHSVLQSLMEGASSDGERSMGNPDGLPASLASNLSRVSSTSVDPQACSLSRQPSMPGASAPCPTYGLGKLPSSLGTGSSSQRSLDFAGESTQTTQQGSAAAYAPSGVHPSPQKPGSSYLWAATGPNLSSHSSDTLSSGGSPTKASKLNVNAPVWKGSPSKAPASSSAAPAPAVSSRATSTIPPVSVEEFKRMPLRLSRQLLLDQWNEAIEFVSSTLDARLATGNAQAGLVEEDLEPLRLSKEQRSALLIMLRQSKRMRLVMRDNKHTYFLPQ</sequence>
<comment type="similarity">
    <text evidence="1">Belongs to the PPR family. P subfamily.</text>
</comment>
<keyword evidence="2" id="KW-0677">Repeat</keyword>
<feature type="compositionally biased region" description="Polar residues" evidence="4">
    <location>
        <begin position="772"/>
        <end position="781"/>
    </location>
</feature>
<feature type="compositionally biased region" description="Low complexity" evidence="4">
    <location>
        <begin position="971"/>
        <end position="991"/>
    </location>
</feature>
<feature type="compositionally biased region" description="Polar residues" evidence="4">
    <location>
        <begin position="903"/>
        <end position="912"/>
    </location>
</feature>
<feature type="compositionally biased region" description="Polar residues" evidence="4">
    <location>
        <begin position="116"/>
        <end position="126"/>
    </location>
</feature>
<accession>A0ABP1GB48</accession>
<reference evidence="6 7" key="1">
    <citation type="submission" date="2024-06" db="EMBL/GenBank/DDBJ databases">
        <authorList>
            <person name="Kraege A."/>
            <person name="Thomma B."/>
        </authorList>
    </citation>
    <scope>NUCLEOTIDE SEQUENCE [LARGE SCALE GENOMIC DNA]</scope>
</reference>
<gene>
    <name evidence="6" type="primary">g12622</name>
    <name evidence="6" type="ORF">VP750_LOCUS11223</name>
</gene>
<organism evidence="6 7">
    <name type="scientific">Coccomyxa viridis</name>
    <dbReference type="NCBI Taxonomy" id="1274662"/>
    <lineage>
        <taxon>Eukaryota</taxon>
        <taxon>Viridiplantae</taxon>
        <taxon>Chlorophyta</taxon>
        <taxon>core chlorophytes</taxon>
        <taxon>Trebouxiophyceae</taxon>
        <taxon>Trebouxiophyceae incertae sedis</taxon>
        <taxon>Coccomyxaceae</taxon>
        <taxon>Coccomyxa</taxon>
    </lineage>
</organism>
<evidence type="ECO:0000256" key="4">
    <source>
        <dbReference type="SAM" id="MobiDB-lite"/>
    </source>
</evidence>
<evidence type="ECO:0000313" key="6">
    <source>
        <dbReference type="EMBL" id="CAL5229317.1"/>
    </source>
</evidence>
<evidence type="ECO:0000256" key="2">
    <source>
        <dbReference type="ARBA" id="ARBA00022737"/>
    </source>
</evidence>
<feature type="repeat" description="PPR" evidence="3">
    <location>
        <begin position="374"/>
        <end position="404"/>
    </location>
</feature>
<dbReference type="Proteomes" id="UP001497392">
    <property type="component" value="Unassembled WGS sequence"/>
</dbReference>